<evidence type="ECO:0000313" key="2">
    <source>
        <dbReference type="Proteomes" id="UP000286235"/>
    </source>
</evidence>
<proteinExistence type="predicted"/>
<accession>A0A420VEH9</accession>
<comment type="caution">
    <text evidence="1">The sequence shown here is derived from an EMBL/GenBank/DDBJ whole genome shotgun (WGS) entry which is preliminary data.</text>
</comment>
<reference evidence="1 2" key="1">
    <citation type="submission" date="2013-12" db="EMBL/GenBank/DDBJ databases">
        <title>Genome and proteome characterization of Caldibacillus debilis GB1 derived from a cellulolytic aero-tolerant co-culture.</title>
        <authorList>
            <person name="Wushke S.T."/>
            <person name="Zhang X."/>
            <person name="Fristensky B."/>
            <person name="Wilkins J.A."/>
            <person name="Levin D.B."/>
            <person name="Sparling R."/>
        </authorList>
    </citation>
    <scope>NUCLEOTIDE SEQUENCE [LARGE SCALE GENOMIC DNA]</scope>
    <source>
        <strain evidence="1 2">GB1</strain>
    </source>
</reference>
<dbReference type="AlphaFoldDB" id="A0A420VEH9"/>
<dbReference type="EMBL" id="AZRV01000023">
    <property type="protein sequence ID" value="RKO62087.1"/>
    <property type="molecule type" value="Genomic_DNA"/>
</dbReference>
<sequence length="50" mass="5602">MPVYTAGRVHRDLLPHREKFSPYSAVCQSWNRRKTKPPGRLNAKPAGIGG</sequence>
<name>A0A420VEH9_9BACI</name>
<dbReference type="Proteomes" id="UP000286235">
    <property type="component" value="Unassembled WGS sequence"/>
</dbReference>
<evidence type="ECO:0000313" key="1">
    <source>
        <dbReference type="EMBL" id="RKO62087.1"/>
    </source>
</evidence>
<protein>
    <submittedName>
        <fullName evidence="1">Uncharacterized protein</fullName>
    </submittedName>
</protein>
<keyword evidence="2" id="KW-1185">Reference proteome</keyword>
<gene>
    <name evidence="1" type="ORF">Cdeb_00820</name>
</gene>
<organism evidence="1 2">
    <name type="scientific">Caldibacillus debilis GB1</name>
    <dbReference type="NCBI Taxonomy" id="1339248"/>
    <lineage>
        <taxon>Bacteria</taxon>
        <taxon>Bacillati</taxon>
        <taxon>Bacillota</taxon>
        <taxon>Bacilli</taxon>
        <taxon>Bacillales</taxon>
        <taxon>Bacillaceae</taxon>
        <taxon>Caldibacillus</taxon>
    </lineage>
</organism>